<feature type="domain" description="Glycosyltransferase 2-like" evidence="3">
    <location>
        <begin position="43"/>
        <end position="164"/>
    </location>
</feature>
<evidence type="ECO:0000259" key="3">
    <source>
        <dbReference type="Pfam" id="PF00535"/>
    </source>
</evidence>
<dbReference type="SUPFAM" id="SSF53448">
    <property type="entry name" value="Nucleotide-diphospho-sugar transferases"/>
    <property type="match status" value="1"/>
</dbReference>
<evidence type="ECO:0000256" key="2">
    <source>
        <dbReference type="ARBA" id="ARBA00022679"/>
    </source>
</evidence>
<evidence type="ECO:0000313" key="4">
    <source>
        <dbReference type="EMBL" id="SKA09236.1"/>
    </source>
</evidence>
<dbReference type="GO" id="GO:0016757">
    <property type="term" value="F:glycosyltransferase activity"/>
    <property type="evidence" value="ECO:0007669"/>
    <property type="project" value="UniProtKB-KW"/>
</dbReference>
<dbReference type="InterPro" id="IPR001173">
    <property type="entry name" value="Glyco_trans_2-like"/>
</dbReference>
<accession>A0A1T4R028</accession>
<dbReference type="PANTHER" id="PTHR22916:SF51">
    <property type="entry name" value="GLYCOSYLTRANSFERASE EPSH-RELATED"/>
    <property type="match status" value="1"/>
</dbReference>
<evidence type="ECO:0000256" key="1">
    <source>
        <dbReference type="ARBA" id="ARBA00022676"/>
    </source>
</evidence>
<dbReference type="PANTHER" id="PTHR22916">
    <property type="entry name" value="GLYCOSYLTRANSFERASE"/>
    <property type="match status" value="1"/>
</dbReference>
<sequence length="490" mass="57662">MTFDNLSDEFQFYHYVNDETWREEVSTFQLTQSKEITENPKVSVIIANYNNAPYLDRMMNSLVTQTLGIEQIQVMFIDDCSTDNSVEVIRPYIERYPNIELYLLDKNTGGAHGPRNVGITQARGEYVVFLDADDWYEQNAFRYLTELMDKTGDAFAVSGLVQHVDGHLSLKSPAYYVDGEFHNRSIHDLPAEFYGWLGPQAIMLKRSLIVDNHLHFVDQRVADDVLFFYQAMRHAQTITQGVELTTYLNRDSDNVSLSRSINKTFLTSWLRALAFINQEFPDDVSKERFMGRRIDWLVYDFCLRRDIGWKFNKERLREVQSLFANYLGSFTLDLAQYFRSDARQISWGYLANNEVNKLYKFIWTQRVRWILYNKFHMKKIENGLYYYPTVLKSVPRVRVNGWVVAEKFEKATNKLTVNVASHHKVKTFEARYPKAPFEKRTPLLFEQLSETKFVVTLPEEYDDENWRFVVLFENYLIEGARGFAEVFLGK</sequence>
<dbReference type="Pfam" id="PF00535">
    <property type="entry name" value="Glycos_transf_2"/>
    <property type="match status" value="1"/>
</dbReference>
<dbReference type="OrthoDB" id="396512at2"/>
<evidence type="ECO:0000313" key="5">
    <source>
        <dbReference type="Proteomes" id="UP000190328"/>
    </source>
</evidence>
<keyword evidence="5" id="KW-1185">Reference proteome</keyword>
<name>A0A1T4R028_9ENTE</name>
<dbReference type="EMBL" id="FUXI01000036">
    <property type="protein sequence ID" value="SKA09236.1"/>
    <property type="molecule type" value="Genomic_DNA"/>
</dbReference>
<keyword evidence="2 4" id="KW-0808">Transferase</keyword>
<dbReference type="Gene3D" id="3.90.550.10">
    <property type="entry name" value="Spore Coat Polysaccharide Biosynthesis Protein SpsA, Chain A"/>
    <property type="match status" value="1"/>
</dbReference>
<reference evidence="4 5" key="1">
    <citation type="submission" date="2017-02" db="EMBL/GenBank/DDBJ databases">
        <authorList>
            <person name="Peterson S.W."/>
        </authorList>
    </citation>
    <scope>NUCLEOTIDE SEQUENCE [LARGE SCALE GENOMIC DNA]</scope>
    <source>
        <strain evidence="4 5">ATCC BAA-1030</strain>
    </source>
</reference>
<dbReference type="CDD" id="cd00761">
    <property type="entry name" value="Glyco_tranf_GTA_type"/>
    <property type="match status" value="1"/>
</dbReference>
<organism evidence="4 5">
    <name type="scientific">Pilibacter termitis</name>
    <dbReference type="NCBI Taxonomy" id="263852"/>
    <lineage>
        <taxon>Bacteria</taxon>
        <taxon>Bacillati</taxon>
        <taxon>Bacillota</taxon>
        <taxon>Bacilli</taxon>
        <taxon>Lactobacillales</taxon>
        <taxon>Enterococcaceae</taxon>
        <taxon>Pilibacter</taxon>
    </lineage>
</organism>
<keyword evidence="1" id="KW-0328">Glycosyltransferase</keyword>
<dbReference type="Proteomes" id="UP000190328">
    <property type="component" value="Unassembled WGS sequence"/>
</dbReference>
<proteinExistence type="predicted"/>
<dbReference type="AlphaFoldDB" id="A0A1T4R028"/>
<protein>
    <submittedName>
        <fullName evidence="4">Glycosyl transferase family 2</fullName>
    </submittedName>
</protein>
<gene>
    <name evidence="4" type="ORF">SAMN02745116_02387</name>
</gene>
<dbReference type="STRING" id="263852.SAMN02745116_02387"/>
<dbReference type="RefSeq" id="WP_078808286.1">
    <property type="nucleotide sequence ID" value="NZ_FUXI01000036.1"/>
</dbReference>
<dbReference type="InterPro" id="IPR029044">
    <property type="entry name" value="Nucleotide-diphossugar_trans"/>
</dbReference>